<dbReference type="Pfam" id="PF19371">
    <property type="entry name" value="DUF5946"/>
    <property type="match status" value="1"/>
</dbReference>
<dbReference type="InterPro" id="IPR045990">
    <property type="entry name" value="DUF5946"/>
</dbReference>
<evidence type="ECO:0000313" key="2">
    <source>
        <dbReference type="Proteomes" id="UP001596058"/>
    </source>
</evidence>
<evidence type="ECO:0000313" key="1">
    <source>
        <dbReference type="EMBL" id="MFC5825689.1"/>
    </source>
</evidence>
<keyword evidence="2" id="KW-1185">Reference proteome</keyword>
<dbReference type="RefSeq" id="WP_379515207.1">
    <property type="nucleotide sequence ID" value="NZ_JBHSPA010000023.1"/>
</dbReference>
<reference evidence="2" key="1">
    <citation type="journal article" date="2019" name="Int. J. Syst. Evol. Microbiol.">
        <title>The Global Catalogue of Microorganisms (GCM) 10K type strain sequencing project: providing services to taxonomists for standard genome sequencing and annotation.</title>
        <authorList>
            <consortium name="The Broad Institute Genomics Platform"/>
            <consortium name="The Broad Institute Genome Sequencing Center for Infectious Disease"/>
            <person name="Wu L."/>
            <person name="Ma J."/>
        </authorList>
    </citation>
    <scope>NUCLEOTIDE SEQUENCE [LARGE SCALE GENOMIC DNA]</scope>
    <source>
        <strain evidence="2">CCUG 53903</strain>
    </source>
</reference>
<dbReference type="EMBL" id="JBHSPA010000023">
    <property type="protein sequence ID" value="MFC5825689.1"/>
    <property type="molecule type" value="Genomic_DNA"/>
</dbReference>
<accession>A0ABW1CKV3</accession>
<protein>
    <submittedName>
        <fullName evidence="1">DUF5946 family protein</fullName>
    </submittedName>
</protein>
<organism evidence="1 2">
    <name type="scientific">Nonomuraea insulae</name>
    <dbReference type="NCBI Taxonomy" id="1616787"/>
    <lineage>
        <taxon>Bacteria</taxon>
        <taxon>Bacillati</taxon>
        <taxon>Actinomycetota</taxon>
        <taxon>Actinomycetes</taxon>
        <taxon>Streptosporangiales</taxon>
        <taxon>Streptosporangiaceae</taxon>
        <taxon>Nonomuraea</taxon>
    </lineage>
</organism>
<comment type="caution">
    <text evidence="1">The sequence shown here is derived from an EMBL/GenBank/DDBJ whole genome shotgun (WGS) entry which is preliminary data.</text>
</comment>
<gene>
    <name evidence="1" type="ORF">ACFPZ3_17655</name>
</gene>
<dbReference type="Proteomes" id="UP001596058">
    <property type="component" value="Unassembled WGS sequence"/>
</dbReference>
<proteinExistence type="predicted"/>
<sequence>MHPCDCGAAAGPLGLCADYYNAILAEEQRDPEMYRWHAVVVCVYLLQHPSRGLQKFLDSQYRMLQFFVEQDLDALIRLQAHQVARNSHRSRSGYDLRPLEPYAPLPAGGPPERFRASFCGLPYGDDGFVSDGHEAYGHRMRTLAEMTEEAWKNLGPGTPGGG</sequence>
<name>A0ABW1CKV3_9ACTN</name>